<keyword evidence="2" id="KW-1133">Transmembrane helix</keyword>
<feature type="transmembrane region" description="Helical" evidence="2">
    <location>
        <begin position="665"/>
        <end position="683"/>
    </location>
</feature>
<evidence type="ECO:0000256" key="1">
    <source>
        <dbReference type="SAM" id="MobiDB-lite"/>
    </source>
</evidence>
<gene>
    <name evidence="4" type="ORF">SAMN04487788_0819</name>
</gene>
<organism evidence="4 5">
    <name type="scientific">Microbacterium testaceum (strain StLB037)</name>
    <dbReference type="NCBI Taxonomy" id="979556"/>
    <lineage>
        <taxon>Bacteria</taxon>
        <taxon>Bacillati</taxon>
        <taxon>Actinomycetota</taxon>
        <taxon>Actinomycetes</taxon>
        <taxon>Micrococcales</taxon>
        <taxon>Microbacteriaceae</taxon>
        <taxon>Microbacterium</taxon>
    </lineage>
</organism>
<dbReference type="InterPro" id="IPR046112">
    <property type="entry name" value="DUF6049"/>
</dbReference>
<dbReference type="EMBL" id="FNJN01000002">
    <property type="protein sequence ID" value="SDO77205.1"/>
    <property type="molecule type" value="Genomic_DNA"/>
</dbReference>
<keyword evidence="2" id="KW-0472">Membrane</keyword>
<sequence length="750" mass="76121">MTVTSQPSGAPVPRRSFTRRLLATLAAGAIVAGVALPVSAASAATPSPSPSASSSPSVLIAAPSANGILRPGDALSVVVSLAAGSSAAPAGPVALSIGSAPLADDASIDRWLSGDASGIAFQQVATGTLDATASGAQSMTTLTAPGTDPALANRATGVYPVLATSGGLTAPSVVVVPADAGAQTPIALVVPITAAPLTRGLLTANELAELTAVDGGLSAQLDAVDGTAATLAVDPAIPAAIRVLGSAAPPTAVAWLQRLLALPNDRFALQFGDSDVAAQLHAGLTAPLGPTSLQNYMAAADFVQPAPAVSAVSTPEPASSTTPGQPSYPSLSTLLDIGVATPNVYWPATGTAGADTVATLGALGSADDPTHVLIPSTSVSGGGRQASARVGGVSTPVYDAEVSRALADAAGQNDSTRRGASLAAAQAYLSIARTVTADQPVLAVLDRGTDRSRVSLRATLGLAATAPGYTASTLRAVASVPASDISLEAPDVDAARVDEVRNLVSDEQNVDRFASILDQPELLTGRERAELLQVTNVSWTGDAARQAVADHRAATRTTLDSVGILSSDFRLVSSSAPLRPWVRNDLPWPVTVVMSVRTNDVRLRVQDRTTIDAQASANTRVEVPVEARIANGEVSVDLQLYSPSGVPIGSPQAVDVEVRAEWENIGIVVVIALIVGFLSLGVVRTVARRRRLRAEEASSPVSDDDEPVDGIGVKDPDADGRSPAEDADDPLTDEHAPHENPSNTEQETRP</sequence>
<feature type="signal peptide" evidence="3">
    <location>
        <begin position="1"/>
        <end position="43"/>
    </location>
</feature>
<feature type="chain" id="PRO_5010252604" description="2-oxoglutarate dehydrogenase" evidence="3">
    <location>
        <begin position="44"/>
        <end position="750"/>
    </location>
</feature>
<reference evidence="4 5" key="1">
    <citation type="submission" date="2016-10" db="EMBL/GenBank/DDBJ databases">
        <authorList>
            <person name="de Groot N.N."/>
        </authorList>
    </citation>
    <scope>NUCLEOTIDE SEQUENCE [LARGE SCALE GENOMIC DNA]</scope>
    <source>
        <strain evidence="4 5">StLB037</strain>
    </source>
</reference>
<evidence type="ECO:0000256" key="2">
    <source>
        <dbReference type="SAM" id="Phobius"/>
    </source>
</evidence>
<dbReference type="AlphaFoldDB" id="A0A1H0MA59"/>
<feature type="region of interest" description="Disordered" evidence="1">
    <location>
        <begin position="691"/>
        <end position="750"/>
    </location>
</feature>
<dbReference type="Pfam" id="PF19516">
    <property type="entry name" value="DUF6049"/>
    <property type="match status" value="1"/>
</dbReference>
<dbReference type="InterPro" id="IPR006311">
    <property type="entry name" value="TAT_signal"/>
</dbReference>
<feature type="compositionally biased region" description="Basic and acidic residues" evidence="1">
    <location>
        <begin position="712"/>
        <end position="724"/>
    </location>
</feature>
<feature type="compositionally biased region" description="Polar residues" evidence="1">
    <location>
        <begin position="740"/>
        <end position="750"/>
    </location>
</feature>
<dbReference type="PROSITE" id="PS51318">
    <property type="entry name" value="TAT"/>
    <property type="match status" value="1"/>
</dbReference>
<proteinExistence type="predicted"/>
<keyword evidence="2" id="KW-0812">Transmembrane</keyword>
<evidence type="ECO:0008006" key="6">
    <source>
        <dbReference type="Google" id="ProtNLM"/>
    </source>
</evidence>
<protein>
    <recommendedName>
        <fullName evidence="6">2-oxoglutarate dehydrogenase</fullName>
    </recommendedName>
</protein>
<dbReference type="Proteomes" id="UP000186456">
    <property type="component" value="Unassembled WGS sequence"/>
</dbReference>
<accession>A0A1H0MA59</accession>
<name>A0A1H0MA59_MICTS</name>
<keyword evidence="3" id="KW-0732">Signal</keyword>
<evidence type="ECO:0000256" key="3">
    <source>
        <dbReference type="SAM" id="SignalP"/>
    </source>
</evidence>
<evidence type="ECO:0000313" key="4">
    <source>
        <dbReference type="EMBL" id="SDO77205.1"/>
    </source>
</evidence>
<evidence type="ECO:0000313" key="5">
    <source>
        <dbReference type="Proteomes" id="UP000186456"/>
    </source>
</evidence>